<dbReference type="PANTHER" id="PTHR42756">
    <property type="entry name" value="TRANSCRIPTIONAL REGULATOR, MARR"/>
    <property type="match status" value="1"/>
</dbReference>
<keyword evidence="2" id="KW-0238">DNA-binding</keyword>
<protein>
    <submittedName>
        <fullName evidence="5">Transcriptional regulator, MarR family</fullName>
    </submittedName>
</protein>
<organism evidence="5 6">
    <name type="scientific">Lactococcus cremoris subsp. cremoris GE214</name>
    <dbReference type="NCBI Taxonomy" id="1415168"/>
    <lineage>
        <taxon>Bacteria</taxon>
        <taxon>Bacillati</taxon>
        <taxon>Bacillota</taxon>
        <taxon>Bacilli</taxon>
        <taxon>Lactobacillales</taxon>
        <taxon>Streptococcaceae</taxon>
        <taxon>Lactococcus</taxon>
        <taxon>Lactococcus cremoris subsp. cremoris</taxon>
    </lineage>
</organism>
<dbReference type="InterPro" id="IPR036388">
    <property type="entry name" value="WH-like_DNA-bd_sf"/>
</dbReference>
<sequence length="156" mass="18518">MTKENQEIDDDLNFTRDLALFYFGYRAFIKQEDDLVLSYGIRQVHRRIIFFIGRLPGLTVNELLEVLDISKQALNGPMNELKEKELVYVKSNENDKRIKQLYLTEQGAMLDKRMNENQIKKMRQYFDESGDKTGTFWSKVMELYADEIGEKYVNRL</sequence>
<dbReference type="GO" id="GO:0003677">
    <property type="term" value="F:DNA binding"/>
    <property type="evidence" value="ECO:0007669"/>
    <property type="project" value="UniProtKB-KW"/>
</dbReference>
<dbReference type="Pfam" id="PF12802">
    <property type="entry name" value="MarR_2"/>
    <property type="match status" value="1"/>
</dbReference>
<keyword evidence="1" id="KW-0805">Transcription regulation</keyword>
<dbReference type="PATRIC" id="fig|1415168.3.peg.1143"/>
<evidence type="ECO:0000259" key="4">
    <source>
        <dbReference type="PROSITE" id="PS50995"/>
    </source>
</evidence>
<evidence type="ECO:0000313" key="6">
    <source>
        <dbReference type="Proteomes" id="UP000028401"/>
    </source>
</evidence>
<dbReference type="RefSeq" id="WP_042748079.1">
    <property type="nucleotide sequence ID" value="NZ_AZSI01000023.1"/>
</dbReference>
<dbReference type="InterPro" id="IPR000835">
    <property type="entry name" value="HTH_MarR-typ"/>
</dbReference>
<dbReference type="SMART" id="SM00347">
    <property type="entry name" value="HTH_MARR"/>
    <property type="match status" value="1"/>
</dbReference>
<feature type="domain" description="HTH marR-type" evidence="4">
    <location>
        <begin position="1"/>
        <end position="156"/>
    </location>
</feature>
<dbReference type="AlphaFoldDB" id="A0A084ABT6"/>
<evidence type="ECO:0000256" key="1">
    <source>
        <dbReference type="ARBA" id="ARBA00023015"/>
    </source>
</evidence>
<proteinExistence type="predicted"/>
<evidence type="ECO:0000256" key="3">
    <source>
        <dbReference type="ARBA" id="ARBA00023163"/>
    </source>
</evidence>
<evidence type="ECO:0000313" key="5">
    <source>
        <dbReference type="EMBL" id="KEY62765.1"/>
    </source>
</evidence>
<gene>
    <name evidence="5" type="ORF">U725_01075</name>
</gene>
<dbReference type="SUPFAM" id="SSF46785">
    <property type="entry name" value="Winged helix' DNA-binding domain"/>
    <property type="match status" value="1"/>
</dbReference>
<keyword evidence="3" id="KW-0804">Transcription</keyword>
<evidence type="ECO:0000256" key="2">
    <source>
        <dbReference type="ARBA" id="ARBA00023125"/>
    </source>
</evidence>
<dbReference type="InterPro" id="IPR036390">
    <property type="entry name" value="WH_DNA-bd_sf"/>
</dbReference>
<accession>A0A084ABT6</accession>
<reference evidence="5 6" key="1">
    <citation type="submission" date="2014-06" db="EMBL/GenBank/DDBJ databases">
        <title>Draft genome sequence of the putrescine producing strain Lactococcus lactis subsp cremoris GE214.</title>
        <authorList>
            <person name="Ladero V."/>
            <person name="Linares D.M."/>
            <person name="del Rio B."/>
            <person name="Mayo B."/>
            <person name="Martin M.C."/>
            <person name="Fernandez M."/>
            <person name="Alvarez M.A."/>
        </authorList>
    </citation>
    <scope>NUCLEOTIDE SEQUENCE [LARGE SCALE GENOMIC DNA]</scope>
    <source>
        <strain evidence="5 6">GE214</strain>
    </source>
</reference>
<dbReference type="PROSITE" id="PS50995">
    <property type="entry name" value="HTH_MARR_2"/>
    <property type="match status" value="1"/>
</dbReference>
<comment type="caution">
    <text evidence="5">The sequence shown here is derived from an EMBL/GenBank/DDBJ whole genome shotgun (WGS) entry which is preliminary data.</text>
</comment>
<name>A0A084ABT6_LACLC</name>
<dbReference type="PANTHER" id="PTHR42756:SF1">
    <property type="entry name" value="TRANSCRIPTIONAL REPRESSOR OF EMRAB OPERON"/>
    <property type="match status" value="1"/>
</dbReference>
<dbReference type="Proteomes" id="UP000028401">
    <property type="component" value="Unassembled WGS sequence"/>
</dbReference>
<dbReference type="EMBL" id="AZSI01000023">
    <property type="protein sequence ID" value="KEY62765.1"/>
    <property type="molecule type" value="Genomic_DNA"/>
</dbReference>
<dbReference type="Gene3D" id="1.10.10.10">
    <property type="entry name" value="Winged helix-like DNA-binding domain superfamily/Winged helix DNA-binding domain"/>
    <property type="match status" value="1"/>
</dbReference>
<dbReference type="GO" id="GO:0003700">
    <property type="term" value="F:DNA-binding transcription factor activity"/>
    <property type="evidence" value="ECO:0007669"/>
    <property type="project" value="InterPro"/>
</dbReference>